<comment type="caution">
    <text evidence="2">The sequence shown here is derived from an EMBL/GenBank/DDBJ whole genome shotgun (WGS) entry which is preliminary data.</text>
</comment>
<evidence type="ECO:0000313" key="2">
    <source>
        <dbReference type="EMBL" id="KAK0745825.1"/>
    </source>
</evidence>
<reference evidence="2" key="1">
    <citation type="submission" date="2023-06" db="EMBL/GenBank/DDBJ databases">
        <title>Genome-scale phylogeny and comparative genomics of the fungal order Sordariales.</title>
        <authorList>
            <consortium name="Lawrence Berkeley National Laboratory"/>
            <person name="Hensen N."/>
            <person name="Bonometti L."/>
            <person name="Westerberg I."/>
            <person name="Brannstrom I.O."/>
            <person name="Guillou S."/>
            <person name="Cros-Aarteil S."/>
            <person name="Calhoun S."/>
            <person name="Haridas S."/>
            <person name="Kuo A."/>
            <person name="Mondo S."/>
            <person name="Pangilinan J."/>
            <person name="Riley R."/>
            <person name="LaButti K."/>
            <person name="Andreopoulos B."/>
            <person name="Lipzen A."/>
            <person name="Chen C."/>
            <person name="Yanf M."/>
            <person name="Daum C."/>
            <person name="Ng V."/>
            <person name="Clum A."/>
            <person name="Steindorff A."/>
            <person name="Ohm R."/>
            <person name="Martin F."/>
            <person name="Silar P."/>
            <person name="Natvig D."/>
            <person name="Lalanne C."/>
            <person name="Gautier V."/>
            <person name="Ament-velasquez S.L."/>
            <person name="Kruys A."/>
            <person name="Hutchinson M.I."/>
            <person name="Powell A.J."/>
            <person name="Barry K."/>
            <person name="Miller A.N."/>
            <person name="Grigoriev I.V."/>
            <person name="Debuchy R."/>
            <person name="Gladieux P."/>
            <person name="Thoren M.H."/>
            <person name="Johannesson H."/>
        </authorList>
    </citation>
    <scope>NUCLEOTIDE SEQUENCE</scope>
    <source>
        <strain evidence="2">SMH3187-1</strain>
    </source>
</reference>
<protein>
    <submittedName>
        <fullName evidence="2">Uncharacterized protein</fullName>
    </submittedName>
</protein>
<dbReference type="Proteomes" id="UP001172155">
    <property type="component" value="Unassembled WGS sequence"/>
</dbReference>
<keyword evidence="3" id="KW-1185">Reference proteome</keyword>
<dbReference type="AlphaFoldDB" id="A0AA40EUM1"/>
<dbReference type="EMBL" id="JAUKUD010000004">
    <property type="protein sequence ID" value="KAK0745825.1"/>
    <property type="molecule type" value="Genomic_DNA"/>
</dbReference>
<feature type="region of interest" description="Disordered" evidence="1">
    <location>
        <begin position="69"/>
        <end position="105"/>
    </location>
</feature>
<accession>A0AA40EUM1</accession>
<evidence type="ECO:0000313" key="3">
    <source>
        <dbReference type="Proteomes" id="UP001172155"/>
    </source>
</evidence>
<gene>
    <name evidence="2" type="ORF">B0T18DRAFT_410236</name>
</gene>
<proteinExistence type="predicted"/>
<evidence type="ECO:0000256" key="1">
    <source>
        <dbReference type="SAM" id="MobiDB-lite"/>
    </source>
</evidence>
<name>A0AA40EUM1_9PEZI</name>
<sequence length="432" mass="47624">MANDPTVIELLYDLLEQQPTNVYVWERIIEAWDARNERGNAREAAGALLRLDPNNATAITCLGQARQSAKLAMSRRTSTKQETPKRRDPEPPGLNVVPPKSTSQASLSNGYRQLMLEAHHLEEEITVTMRLASLRLNDECQEMTDRLNQIRRGQVGAAIQGLRPVSARETARAVAATGSKDKIQELLVADLESVVAWALSQSPPLALDAVRDRLVKRHTLLEAALPEAVSRAAADALAVVERKHLKKKYANTETMLLDPVEDIPAAHFFVSEDNYAWDMEELANALAVNGAVMRNPLSKQMFSEVDIRNILAHPLGERLKPIQLGQDQLKGGVRPDTVAKVHTLGKVLLADQTEDAAPSRGATDEFLAYVATLPTPEQKTLDELKIPARDSLNGQPYDCTIGQSVKDAKANLTCFHKVGDFLCQAAAYLRRQ</sequence>
<organism evidence="2 3">
    <name type="scientific">Schizothecium vesticola</name>
    <dbReference type="NCBI Taxonomy" id="314040"/>
    <lineage>
        <taxon>Eukaryota</taxon>
        <taxon>Fungi</taxon>
        <taxon>Dikarya</taxon>
        <taxon>Ascomycota</taxon>
        <taxon>Pezizomycotina</taxon>
        <taxon>Sordariomycetes</taxon>
        <taxon>Sordariomycetidae</taxon>
        <taxon>Sordariales</taxon>
        <taxon>Schizotheciaceae</taxon>
        <taxon>Schizothecium</taxon>
    </lineage>
</organism>